<evidence type="ECO:0000313" key="2">
    <source>
        <dbReference type="EMBL" id="CEM08041.1"/>
    </source>
</evidence>
<name>A0A0G4F7F9_VITBC</name>
<feature type="compositionally biased region" description="Low complexity" evidence="1">
    <location>
        <begin position="372"/>
        <end position="384"/>
    </location>
</feature>
<dbReference type="Proteomes" id="UP000041254">
    <property type="component" value="Unassembled WGS sequence"/>
</dbReference>
<keyword evidence="3" id="KW-1185">Reference proteome</keyword>
<reference evidence="2 3" key="1">
    <citation type="submission" date="2014-11" db="EMBL/GenBank/DDBJ databases">
        <authorList>
            <person name="Zhu J."/>
            <person name="Qi W."/>
            <person name="Song R."/>
        </authorList>
    </citation>
    <scope>NUCLEOTIDE SEQUENCE [LARGE SCALE GENOMIC DNA]</scope>
</reference>
<proteinExistence type="predicted"/>
<feature type="compositionally biased region" description="Polar residues" evidence="1">
    <location>
        <begin position="317"/>
        <end position="334"/>
    </location>
</feature>
<dbReference type="AlphaFoldDB" id="A0A0G4F7F9"/>
<dbReference type="VEuPathDB" id="CryptoDB:Vbra_14565"/>
<feature type="region of interest" description="Disordered" evidence="1">
    <location>
        <begin position="300"/>
        <end position="409"/>
    </location>
</feature>
<feature type="region of interest" description="Disordered" evidence="1">
    <location>
        <begin position="62"/>
        <end position="125"/>
    </location>
</feature>
<dbReference type="InParanoid" id="A0A0G4F7F9"/>
<feature type="compositionally biased region" description="Pro residues" evidence="1">
    <location>
        <begin position="69"/>
        <end position="96"/>
    </location>
</feature>
<evidence type="ECO:0000256" key="1">
    <source>
        <dbReference type="SAM" id="MobiDB-lite"/>
    </source>
</evidence>
<protein>
    <submittedName>
        <fullName evidence="2">Uncharacterized protein</fullName>
    </submittedName>
</protein>
<dbReference type="EMBL" id="CDMY01000383">
    <property type="protein sequence ID" value="CEM08041.1"/>
    <property type="molecule type" value="Genomic_DNA"/>
</dbReference>
<gene>
    <name evidence="2" type="ORF">Vbra_14565</name>
</gene>
<organism evidence="2 3">
    <name type="scientific">Vitrella brassicaformis (strain CCMP3155)</name>
    <dbReference type="NCBI Taxonomy" id="1169540"/>
    <lineage>
        <taxon>Eukaryota</taxon>
        <taxon>Sar</taxon>
        <taxon>Alveolata</taxon>
        <taxon>Colpodellida</taxon>
        <taxon>Vitrellaceae</taxon>
        <taxon>Vitrella</taxon>
    </lineage>
</organism>
<sequence>METLALKRRLEERHRAACWLRRRSRGCRKRQLQDLTREVKASRRMYGYSHPLADHCQQNDMLRSAGGVRPPPNPPTTRPPKPSAETTPHPPLPTPSAIPKLPLLRPSMPNAATPLSGSDEAGQLNGVMSMHHGGAMGAMGGQFRPLASALPPLTGHYAMPPMMQQYRPVQRFNPARAGFQAAGQDPKANSGPPVPFWGMAGGVGDQPARQAAAGSPRMLPNLLPPPAVHITPLGAYAAVPHQHHQHQCHPAAHGGAIGSVAVPFGHQGSPLFRPSNRPAQEQAEMSALVASKGSLIPHDYGVAEGSAAPGPRDTSHHQINNKSASPQMRHQQQMAVPIPSCGGAGLQPMAHKGSPPPAATASAKEPSKHGHALQQHQYHQQAMAGPSAANNLTPHEHHGHWARSKERGC</sequence>
<evidence type="ECO:0000313" key="3">
    <source>
        <dbReference type="Proteomes" id="UP000041254"/>
    </source>
</evidence>
<accession>A0A0G4F7F9</accession>